<proteinExistence type="predicted"/>
<protein>
    <recommendedName>
        <fullName evidence="1">SPRY domain-containing protein</fullName>
    </recommendedName>
</protein>
<dbReference type="InterPro" id="IPR003877">
    <property type="entry name" value="SPRY_dom"/>
</dbReference>
<comment type="caution">
    <text evidence="2">The sequence shown here is derived from an EMBL/GenBank/DDBJ whole genome shotgun (WGS) entry which is preliminary data.</text>
</comment>
<accession>A0A9N8F313</accession>
<dbReference type="Pfam" id="PF00622">
    <property type="entry name" value="SPRY"/>
    <property type="match status" value="1"/>
</dbReference>
<organism evidence="2 3">
    <name type="scientific">Seminavis robusta</name>
    <dbReference type="NCBI Taxonomy" id="568900"/>
    <lineage>
        <taxon>Eukaryota</taxon>
        <taxon>Sar</taxon>
        <taxon>Stramenopiles</taxon>
        <taxon>Ochrophyta</taxon>
        <taxon>Bacillariophyta</taxon>
        <taxon>Bacillariophyceae</taxon>
        <taxon>Bacillariophycidae</taxon>
        <taxon>Naviculales</taxon>
        <taxon>Naviculaceae</taxon>
        <taxon>Seminavis</taxon>
    </lineage>
</organism>
<evidence type="ECO:0000313" key="3">
    <source>
        <dbReference type="Proteomes" id="UP001153069"/>
    </source>
</evidence>
<evidence type="ECO:0000313" key="2">
    <source>
        <dbReference type="EMBL" id="CAB9531075.1"/>
    </source>
</evidence>
<keyword evidence="3" id="KW-1185">Reference proteome</keyword>
<dbReference type="SUPFAM" id="SSF49899">
    <property type="entry name" value="Concanavalin A-like lectins/glucanases"/>
    <property type="match status" value="1"/>
</dbReference>
<dbReference type="Proteomes" id="UP001153069">
    <property type="component" value="Unassembled WGS sequence"/>
</dbReference>
<gene>
    <name evidence="2" type="ORF">SEMRO_3222_G345510.1</name>
</gene>
<reference evidence="2" key="1">
    <citation type="submission" date="2020-06" db="EMBL/GenBank/DDBJ databases">
        <authorList>
            <consortium name="Plant Systems Biology data submission"/>
        </authorList>
    </citation>
    <scope>NUCLEOTIDE SEQUENCE</scope>
    <source>
        <strain evidence="2">D6</strain>
    </source>
</reference>
<dbReference type="InterPro" id="IPR013320">
    <property type="entry name" value="ConA-like_dom_sf"/>
</dbReference>
<dbReference type="AlphaFoldDB" id="A0A9N8F313"/>
<evidence type="ECO:0000259" key="1">
    <source>
        <dbReference type="Pfam" id="PF00622"/>
    </source>
</evidence>
<name>A0A9N8F313_9STRA</name>
<feature type="domain" description="SPRY" evidence="1">
    <location>
        <begin position="52"/>
        <end position="160"/>
    </location>
</feature>
<sequence>MNSLHNKEMTWVGDGSDGNTLTQTGNDLVIASKSGGTPFNLRLDSEQASQDYYWQATIQKLKGNLSFGAVSKDGFKPGWKTKGMFYNGNLTNGSGALKVSWGPRFEVGDAVGVRVSPGESLTVTFYKNGECLGTGFRLSNNTTTFYPCLHVSGSASLSVEVPEALPSTELSTPNVTGFYGDWKLDKAWDGENPLTIPDDRPLRLELINEGSKIKMHFKIANNIGGGASILEQNETTMKVDCGPFMMSRMMPPPEFRTLENLIGTKKITTITLDDSNGTLTVTGPEMKTEWSRLIRAPEALNTF</sequence>
<dbReference type="Gene3D" id="2.60.120.920">
    <property type="match status" value="1"/>
</dbReference>
<dbReference type="InterPro" id="IPR043136">
    <property type="entry name" value="B30.2/SPRY_sf"/>
</dbReference>
<dbReference type="EMBL" id="CAICTM010003220">
    <property type="protein sequence ID" value="CAB9531075.1"/>
    <property type="molecule type" value="Genomic_DNA"/>
</dbReference>